<dbReference type="Pfam" id="PF02669">
    <property type="entry name" value="KdpC"/>
    <property type="match status" value="1"/>
</dbReference>
<evidence type="ECO:0000256" key="5">
    <source>
        <dbReference type="ARBA" id="ARBA00022741"/>
    </source>
</evidence>
<keyword evidence="6" id="KW-0067">ATP-binding</keyword>
<evidence type="ECO:0000256" key="10">
    <source>
        <dbReference type="ARBA" id="ARBA00023136"/>
    </source>
</evidence>
<evidence type="ECO:0000256" key="9">
    <source>
        <dbReference type="ARBA" id="ARBA00023065"/>
    </source>
</evidence>
<keyword evidence="2" id="KW-1003">Cell membrane</keyword>
<keyword evidence="4 11" id="KW-0812">Transmembrane</keyword>
<dbReference type="PANTHER" id="PTHR30042">
    <property type="entry name" value="POTASSIUM-TRANSPORTING ATPASE C CHAIN"/>
    <property type="match status" value="1"/>
</dbReference>
<evidence type="ECO:0000256" key="3">
    <source>
        <dbReference type="ARBA" id="ARBA00022538"/>
    </source>
</evidence>
<reference evidence="12" key="1">
    <citation type="journal article" date="2019" name="PLoS Negl. Trop. Dis.">
        <title>Revisiting the worldwide diversity of Leptospira species in the environment.</title>
        <authorList>
            <person name="Vincent A.T."/>
            <person name="Schiettekatte O."/>
            <person name="Bourhy P."/>
            <person name="Veyrier F.J."/>
            <person name="Picardeau M."/>
        </authorList>
    </citation>
    <scope>NUCLEOTIDE SEQUENCE [LARGE SCALE GENOMIC DNA]</scope>
    <source>
        <strain evidence="12">201601109</strain>
    </source>
</reference>
<keyword evidence="8 11" id="KW-1133">Transmembrane helix</keyword>
<proteinExistence type="predicted"/>
<feature type="transmembrane region" description="Helical" evidence="11">
    <location>
        <begin position="12"/>
        <end position="30"/>
    </location>
</feature>
<keyword evidence="7" id="KW-0630">Potassium</keyword>
<dbReference type="AlphaFoldDB" id="A0A6H3NM36"/>
<dbReference type="PANTHER" id="PTHR30042:SF2">
    <property type="entry name" value="POTASSIUM-TRANSPORTING ATPASE KDPC SUBUNIT"/>
    <property type="match status" value="1"/>
</dbReference>
<keyword evidence="13" id="KW-1185">Reference proteome</keyword>
<dbReference type="RefSeq" id="WP_135743883.1">
    <property type="nucleotide sequence ID" value="NZ_JAIZBL010000002.1"/>
</dbReference>
<comment type="caution">
    <text evidence="12">The sequence shown here is derived from an EMBL/GenBank/DDBJ whole genome shotgun (WGS) entry which is preliminary data.</text>
</comment>
<dbReference type="GO" id="GO:0005524">
    <property type="term" value="F:ATP binding"/>
    <property type="evidence" value="ECO:0007669"/>
    <property type="project" value="UniProtKB-KW"/>
</dbReference>
<dbReference type="OrthoDB" id="9809491at2"/>
<organism evidence="12 13">
    <name type="scientific">Leptospira bandrabouensis</name>
    <dbReference type="NCBI Taxonomy" id="2484903"/>
    <lineage>
        <taxon>Bacteria</taxon>
        <taxon>Pseudomonadati</taxon>
        <taxon>Spirochaetota</taxon>
        <taxon>Spirochaetia</taxon>
        <taxon>Leptospirales</taxon>
        <taxon>Leptospiraceae</taxon>
        <taxon>Leptospira</taxon>
    </lineage>
</organism>
<evidence type="ECO:0000256" key="2">
    <source>
        <dbReference type="ARBA" id="ARBA00022475"/>
    </source>
</evidence>
<name>A0A6H3NM36_9LEPT</name>
<protein>
    <submittedName>
        <fullName evidence="12">Potassium-transporting ATPase subunit C</fullName>
    </submittedName>
</protein>
<evidence type="ECO:0000313" key="13">
    <source>
        <dbReference type="Proteomes" id="UP000297649"/>
    </source>
</evidence>
<gene>
    <name evidence="12" type="ORF">EHR08_16695</name>
</gene>
<evidence type="ECO:0000313" key="12">
    <source>
        <dbReference type="EMBL" id="TGN12971.1"/>
    </source>
</evidence>
<dbReference type="PIRSF" id="PIRSF001296">
    <property type="entry name" value="K_ATPase_KdpC"/>
    <property type="match status" value="1"/>
</dbReference>
<evidence type="ECO:0000256" key="8">
    <source>
        <dbReference type="ARBA" id="ARBA00022989"/>
    </source>
</evidence>
<dbReference type="GO" id="GO:0008556">
    <property type="term" value="F:P-type potassium transmembrane transporter activity"/>
    <property type="evidence" value="ECO:0007669"/>
    <property type="project" value="InterPro"/>
</dbReference>
<evidence type="ECO:0000256" key="11">
    <source>
        <dbReference type="SAM" id="Phobius"/>
    </source>
</evidence>
<dbReference type="GO" id="GO:0016020">
    <property type="term" value="C:membrane"/>
    <property type="evidence" value="ECO:0007669"/>
    <property type="project" value="InterPro"/>
</dbReference>
<evidence type="ECO:0000256" key="1">
    <source>
        <dbReference type="ARBA" id="ARBA00022448"/>
    </source>
</evidence>
<dbReference type="EMBL" id="RQHU01000019">
    <property type="protein sequence ID" value="TGN12971.1"/>
    <property type="molecule type" value="Genomic_DNA"/>
</dbReference>
<keyword evidence="10 11" id="KW-0472">Membrane</keyword>
<dbReference type="InterPro" id="IPR003820">
    <property type="entry name" value="KdpC"/>
</dbReference>
<evidence type="ECO:0000256" key="4">
    <source>
        <dbReference type="ARBA" id="ARBA00022692"/>
    </source>
</evidence>
<evidence type="ECO:0000256" key="6">
    <source>
        <dbReference type="ARBA" id="ARBA00022840"/>
    </source>
</evidence>
<keyword evidence="1" id="KW-0813">Transport</keyword>
<sequence>MKKNEISSQWEIVIRFLFISLFAFGFLYPLTITGITKLFFLEKANGSLIRLDGKVVGSELLSQKLNSNSIFRYRPSAADFGKIPSGASNLSPSSLELQTMINERKLELDRLGIRHTVCSELLYSSGSGLDPHISVGCAREQAEFLHRVSKVPLDVINELIQQNIEYPIWGMMGRDRVNVTKLNLSWKQMTHE</sequence>
<keyword evidence="5" id="KW-0547">Nucleotide-binding</keyword>
<dbReference type="Proteomes" id="UP000297649">
    <property type="component" value="Unassembled WGS sequence"/>
</dbReference>
<keyword evidence="9" id="KW-0406">Ion transport</keyword>
<accession>A0A6H3NM36</accession>
<keyword evidence="3" id="KW-0633">Potassium transport</keyword>
<evidence type="ECO:0000256" key="7">
    <source>
        <dbReference type="ARBA" id="ARBA00022958"/>
    </source>
</evidence>